<proteinExistence type="predicted"/>
<organism evidence="1 2">
    <name type="scientific">Cryomyces antarcticus</name>
    <dbReference type="NCBI Taxonomy" id="329879"/>
    <lineage>
        <taxon>Eukaryota</taxon>
        <taxon>Fungi</taxon>
        <taxon>Dikarya</taxon>
        <taxon>Ascomycota</taxon>
        <taxon>Pezizomycotina</taxon>
        <taxon>Dothideomycetes</taxon>
        <taxon>Dothideomycetes incertae sedis</taxon>
        <taxon>Cryomyces</taxon>
    </lineage>
</organism>
<dbReference type="EC" id="3.6.4.13" evidence="1"/>
<feature type="non-terminal residue" evidence="1">
    <location>
        <position position="52"/>
    </location>
</feature>
<dbReference type="EMBL" id="JAVRRA010029448">
    <property type="protein sequence ID" value="KAK5020240.1"/>
    <property type="molecule type" value="Genomic_DNA"/>
</dbReference>
<evidence type="ECO:0000313" key="1">
    <source>
        <dbReference type="EMBL" id="KAK5020240.1"/>
    </source>
</evidence>
<dbReference type="GO" id="GO:0016787">
    <property type="term" value="F:hydrolase activity"/>
    <property type="evidence" value="ECO:0007669"/>
    <property type="project" value="UniProtKB-KW"/>
</dbReference>
<dbReference type="InterPro" id="IPR027417">
    <property type="entry name" value="P-loop_NTPase"/>
</dbReference>
<dbReference type="Proteomes" id="UP001357485">
    <property type="component" value="Unassembled WGS sequence"/>
</dbReference>
<dbReference type="Gene3D" id="3.40.50.300">
    <property type="entry name" value="P-loop containing nucleotide triphosphate hydrolases"/>
    <property type="match status" value="1"/>
</dbReference>
<evidence type="ECO:0000313" key="2">
    <source>
        <dbReference type="Proteomes" id="UP001357485"/>
    </source>
</evidence>
<sequence>MLHGHPSFSQGWLVYPLHSTIASEDQQQAFLVPPPGVRKIVIATNIAETGIT</sequence>
<dbReference type="SUPFAM" id="SSF52540">
    <property type="entry name" value="P-loop containing nucleoside triphosphate hydrolases"/>
    <property type="match status" value="1"/>
</dbReference>
<keyword evidence="1" id="KW-0378">Hydrolase</keyword>
<protein>
    <submittedName>
        <fullName evidence="1">ATP-dependent RNA helicase dhx29</fullName>
        <ecNumber evidence="1">3.6.4.13</ecNumber>
    </submittedName>
</protein>
<reference evidence="1 2" key="1">
    <citation type="submission" date="2023-08" db="EMBL/GenBank/DDBJ databases">
        <title>Black Yeasts Isolated from many extreme environments.</title>
        <authorList>
            <person name="Coleine C."/>
            <person name="Stajich J.E."/>
            <person name="Selbmann L."/>
        </authorList>
    </citation>
    <scope>NUCLEOTIDE SEQUENCE [LARGE SCALE GENOMIC DNA]</scope>
    <source>
        <strain evidence="1 2">CCFEE 536</strain>
    </source>
</reference>
<dbReference type="PANTHER" id="PTHR18934">
    <property type="entry name" value="ATP-DEPENDENT RNA HELICASE"/>
    <property type="match status" value="1"/>
</dbReference>
<keyword evidence="1" id="KW-0547">Nucleotide-binding</keyword>
<name>A0ABR0ISS1_9PEZI</name>
<dbReference type="PANTHER" id="PTHR18934:SF145">
    <property type="entry name" value="ATP-DEPENDENT RNA HELICASE DHX57-RELATED"/>
    <property type="match status" value="1"/>
</dbReference>
<comment type="caution">
    <text evidence="1">The sequence shown here is derived from an EMBL/GenBank/DDBJ whole genome shotgun (WGS) entry which is preliminary data.</text>
</comment>
<gene>
    <name evidence="1" type="primary">DHX29</name>
    <name evidence="1" type="ORF">LTR16_012624</name>
</gene>
<accession>A0ABR0ISS1</accession>
<keyword evidence="1" id="KW-0067">ATP-binding</keyword>
<keyword evidence="2" id="KW-1185">Reference proteome</keyword>
<dbReference type="GO" id="GO:0003724">
    <property type="term" value="F:RNA helicase activity"/>
    <property type="evidence" value="ECO:0007669"/>
    <property type="project" value="UniProtKB-EC"/>
</dbReference>
<keyword evidence="1" id="KW-0347">Helicase</keyword>